<dbReference type="Pfam" id="PF12680">
    <property type="entry name" value="SnoaL_2"/>
    <property type="match status" value="1"/>
</dbReference>
<reference evidence="2 3" key="1">
    <citation type="submission" date="2016-12" db="EMBL/GenBank/DDBJ databases">
        <title>The draft genome sequence of Actinophytocola sp. 11-183.</title>
        <authorList>
            <person name="Wang W."/>
            <person name="Yuan L."/>
        </authorList>
    </citation>
    <scope>NUCLEOTIDE SEQUENCE [LARGE SCALE GENOMIC DNA]</scope>
    <source>
        <strain evidence="2 3">11-183</strain>
    </source>
</reference>
<keyword evidence="3" id="KW-1185">Reference proteome</keyword>
<protein>
    <recommendedName>
        <fullName evidence="1">SnoaL-like domain-containing protein</fullName>
    </recommendedName>
</protein>
<dbReference type="Proteomes" id="UP000185596">
    <property type="component" value="Unassembled WGS sequence"/>
</dbReference>
<dbReference type="AlphaFoldDB" id="A0A1Q8C3N1"/>
<sequence length="133" mass="15145">MSTATDLVTHMRDYFLGHNSPEETWAEDLVIETPFAPPGHPRRFEGRQAFLDATRQERESFPVRFDEMRDVTVHDAGDTLVIEYELAATLPGTGQQESARFIAVARMREGKVAYWREYQDTRAVAEALARITG</sequence>
<feature type="domain" description="SnoaL-like" evidence="1">
    <location>
        <begin position="23"/>
        <end position="115"/>
    </location>
</feature>
<accession>A0A1Q8C3N1</accession>
<dbReference type="Gene3D" id="3.10.450.50">
    <property type="match status" value="1"/>
</dbReference>
<dbReference type="InterPro" id="IPR032710">
    <property type="entry name" value="NTF2-like_dom_sf"/>
</dbReference>
<dbReference type="EMBL" id="MSIE01000089">
    <property type="protein sequence ID" value="OLF08970.1"/>
    <property type="molecule type" value="Genomic_DNA"/>
</dbReference>
<proteinExistence type="predicted"/>
<evidence type="ECO:0000313" key="2">
    <source>
        <dbReference type="EMBL" id="OLF08970.1"/>
    </source>
</evidence>
<dbReference type="InterPro" id="IPR037401">
    <property type="entry name" value="SnoaL-like"/>
</dbReference>
<gene>
    <name evidence="2" type="ORF">BU204_33450</name>
</gene>
<name>A0A1Q8C3N1_9PSEU</name>
<comment type="caution">
    <text evidence="2">The sequence shown here is derived from an EMBL/GenBank/DDBJ whole genome shotgun (WGS) entry which is preliminary data.</text>
</comment>
<dbReference type="STRING" id="1912961.BU204_33450"/>
<dbReference type="SUPFAM" id="SSF54427">
    <property type="entry name" value="NTF2-like"/>
    <property type="match status" value="1"/>
</dbReference>
<organism evidence="2 3">
    <name type="scientific">Actinophytocola xanthii</name>
    <dbReference type="NCBI Taxonomy" id="1912961"/>
    <lineage>
        <taxon>Bacteria</taxon>
        <taxon>Bacillati</taxon>
        <taxon>Actinomycetota</taxon>
        <taxon>Actinomycetes</taxon>
        <taxon>Pseudonocardiales</taxon>
        <taxon>Pseudonocardiaceae</taxon>
    </lineage>
</organism>
<evidence type="ECO:0000259" key="1">
    <source>
        <dbReference type="Pfam" id="PF12680"/>
    </source>
</evidence>
<dbReference type="RefSeq" id="WP_075129811.1">
    <property type="nucleotide sequence ID" value="NZ_MSIE01000089.1"/>
</dbReference>
<evidence type="ECO:0000313" key="3">
    <source>
        <dbReference type="Proteomes" id="UP000185596"/>
    </source>
</evidence>